<proteinExistence type="predicted"/>
<dbReference type="AlphaFoldDB" id="A0A1Y2M7S6"/>
<keyword evidence="1" id="KW-0472">Membrane</keyword>
<evidence type="ECO:0000256" key="1">
    <source>
        <dbReference type="SAM" id="Phobius"/>
    </source>
</evidence>
<evidence type="ECO:0000313" key="3">
    <source>
        <dbReference type="Proteomes" id="UP000193240"/>
    </source>
</evidence>
<dbReference type="EMBL" id="KZ107840">
    <property type="protein sequence ID" value="OSS52052.1"/>
    <property type="molecule type" value="Genomic_DNA"/>
</dbReference>
<name>A0A1Y2M7S6_EPING</name>
<reference evidence="2 3" key="1">
    <citation type="journal article" date="2017" name="Genome Announc.">
        <title>Genome sequence of the saprophytic ascomycete Epicoccum nigrum ICMP 19927 strain isolated from New Zealand.</title>
        <authorList>
            <person name="Fokin M."/>
            <person name="Fleetwood D."/>
            <person name="Weir B.S."/>
            <person name="Villas-Boas S.G."/>
        </authorList>
    </citation>
    <scope>NUCLEOTIDE SEQUENCE [LARGE SCALE GENOMIC DNA]</scope>
    <source>
        <strain evidence="2 3">ICMP 19927</strain>
    </source>
</reference>
<keyword evidence="3" id="KW-1185">Reference proteome</keyword>
<accession>A0A1Y2M7S6</accession>
<organism evidence="2 3">
    <name type="scientific">Epicoccum nigrum</name>
    <name type="common">Soil fungus</name>
    <name type="synonym">Epicoccum purpurascens</name>
    <dbReference type="NCBI Taxonomy" id="105696"/>
    <lineage>
        <taxon>Eukaryota</taxon>
        <taxon>Fungi</taxon>
        <taxon>Dikarya</taxon>
        <taxon>Ascomycota</taxon>
        <taxon>Pezizomycotina</taxon>
        <taxon>Dothideomycetes</taxon>
        <taxon>Pleosporomycetidae</taxon>
        <taxon>Pleosporales</taxon>
        <taxon>Pleosporineae</taxon>
        <taxon>Didymellaceae</taxon>
        <taxon>Epicoccum</taxon>
    </lineage>
</organism>
<keyword evidence="1" id="KW-0812">Transmembrane</keyword>
<feature type="transmembrane region" description="Helical" evidence="1">
    <location>
        <begin position="44"/>
        <end position="62"/>
    </location>
</feature>
<dbReference type="STRING" id="105696.A0A1Y2M7S6"/>
<dbReference type="InParanoid" id="A0A1Y2M7S6"/>
<protein>
    <submittedName>
        <fullName evidence="2">Uncharacterized protein</fullName>
    </submittedName>
</protein>
<sequence>MADLIQALNGLSDEQRALMAHMPIATPPAGIQSNFVNPPSRTPMQTWVTTTFLVIAMVFYMNRVYVKTALMKTWTWDDVTLALTVVLTVGQYITVLRGATNSIMGRHLWDISLAQMLDPELPPVRLRNYRAYNS</sequence>
<keyword evidence="1" id="KW-1133">Transmembrane helix</keyword>
<dbReference type="Proteomes" id="UP000193240">
    <property type="component" value="Unassembled WGS sequence"/>
</dbReference>
<evidence type="ECO:0000313" key="2">
    <source>
        <dbReference type="EMBL" id="OSS52052.1"/>
    </source>
</evidence>
<gene>
    <name evidence="2" type="ORF">B5807_03229</name>
</gene>